<keyword evidence="2 6" id="KW-0819">tRNA processing</keyword>
<dbReference type="InterPro" id="IPR014729">
    <property type="entry name" value="Rossmann-like_a/b/a_fold"/>
</dbReference>
<evidence type="ECO:0000259" key="7">
    <source>
        <dbReference type="Pfam" id="PF01171"/>
    </source>
</evidence>
<gene>
    <name evidence="6 8" type="primary">tilS</name>
    <name evidence="8" type="ORF">JIN82_06355</name>
</gene>
<dbReference type="PANTHER" id="PTHR43033:SF1">
    <property type="entry name" value="TRNA(ILE)-LYSIDINE SYNTHASE-RELATED"/>
    <property type="match status" value="1"/>
</dbReference>
<dbReference type="PANTHER" id="PTHR43033">
    <property type="entry name" value="TRNA(ILE)-LYSIDINE SYNTHASE-RELATED"/>
    <property type="match status" value="1"/>
</dbReference>
<evidence type="ECO:0000313" key="9">
    <source>
        <dbReference type="Proteomes" id="UP000624703"/>
    </source>
</evidence>
<feature type="binding site" evidence="6">
    <location>
        <begin position="22"/>
        <end position="27"/>
    </location>
    <ligand>
        <name>ATP</name>
        <dbReference type="ChEBI" id="CHEBI:30616"/>
    </ligand>
</feature>
<comment type="caution">
    <text evidence="8">The sequence shown here is derived from an EMBL/GenBank/DDBJ whole genome shotgun (WGS) entry which is preliminary data.</text>
</comment>
<comment type="domain">
    <text evidence="6">The N-terminal region contains the highly conserved SGGXDS motif, predicted to be a P-loop motif involved in ATP binding.</text>
</comment>
<dbReference type="InterPro" id="IPR012094">
    <property type="entry name" value="tRNA_Ile_lys_synt"/>
</dbReference>
<organism evidence="8 9">
    <name type="scientific">Persicirhabdus sediminis</name>
    <dbReference type="NCBI Taxonomy" id="454144"/>
    <lineage>
        <taxon>Bacteria</taxon>
        <taxon>Pseudomonadati</taxon>
        <taxon>Verrucomicrobiota</taxon>
        <taxon>Verrucomicrobiia</taxon>
        <taxon>Verrucomicrobiales</taxon>
        <taxon>Verrucomicrobiaceae</taxon>
        <taxon>Persicirhabdus</taxon>
    </lineage>
</organism>
<keyword evidence="1 6" id="KW-0436">Ligase</keyword>
<dbReference type="GO" id="GO:0005737">
    <property type="term" value="C:cytoplasm"/>
    <property type="evidence" value="ECO:0007669"/>
    <property type="project" value="UniProtKB-SubCell"/>
</dbReference>
<feature type="domain" description="tRNA(Ile)-lysidine/2-thiocytidine synthase N-terminal" evidence="7">
    <location>
        <begin position="18"/>
        <end position="199"/>
    </location>
</feature>
<evidence type="ECO:0000256" key="1">
    <source>
        <dbReference type="ARBA" id="ARBA00022598"/>
    </source>
</evidence>
<comment type="function">
    <text evidence="6">Ligates lysine onto the cytidine present at position 34 of the AUA codon-specific tRNA(Ile) that contains the anticodon CAU, in an ATP-dependent manner. Cytidine is converted to lysidine, thus changing the amino acid specificity of the tRNA from methionine to isoleucine.</text>
</comment>
<evidence type="ECO:0000256" key="2">
    <source>
        <dbReference type="ARBA" id="ARBA00022694"/>
    </source>
</evidence>
<reference evidence="8" key="1">
    <citation type="submission" date="2021-01" db="EMBL/GenBank/DDBJ databases">
        <title>Modified the classification status of verrucomicrobia.</title>
        <authorList>
            <person name="Feng X."/>
        </authorList>
    </citation>
    <scope>NUCLEOTIDE SEQUENCE</scope>
    <source>
        <strain evidence="8">_KCTC 22039</strain>
    </source>
</reference>
<dbReference type="GO" id="GO:0005524">
    <property type="term" value="F:ATP binding"/>
    <property type="evidence" value="ECO:0007669"/>
    <property type="project" value="UniProtKB-UniRule"/>
</dbReference>
<comment type="similarity">
    <text evidence="6">Belongs to the tRNA(Ile)-lysidine synthase family.</text>
</comment>
<evidence type="ECO:0000256" key="5">
    <source>
        <dbReference type="ARBA" id="ARBA00048539"/>
    </source>
</evidence>
<comment type="subcellular location">
    <subcellularLocation>
        <location evidence="6">Cytoplasm</location>
    </subcellularLocation>
</comment>
<dbReference type="EMBL" id="JAENIM010000032">
    <property type="protein sequence ID" value="MBK1790774.1"/>
    <property type="molecule type" value="Genomic_DNA"/>
</dbReference>
<keyword evidence="6" id="KW-0963">Cytoplasm</keyword>
<keyword evidence="3 6" id="KW-0547">Nucleotide-binding</keyword>
<protein>
    <recommendedName>
        <fullName evidence="6">tRNA(Ile)-lysidine synthase</fullName>
        <ecNumber evidence="6">6.3.4.19</ecNumber>
    </recommendedName>
    <alternativeName>
        <fullName evidence="6">tRNA(Ile)-2-lysyl-cytidine synthase</fullName>
    </alternativeName>
    <alternativeName>
        <fullName evidence="6">tRNA(Ile)-lysidine synthetase</fullName>
    </alternativeName>
</protein>
<dbReference type="Proteomes" id="UP000624703">
    <property type="component" value="Unassembled WGS sequence"/>
</dbReference>
<dbReference type="EC" id="6.3.4.19" evidence="6"/>
<keyword evidence="9" id="KW-1185">Reference proteome</keyword>
<comment type="catalytic activity">
    <reaction evidence="5 6">
        <text>cytidine(34) in tRNA(Ile2) + L-lysine + ATP = lysidine(34) in tRNA(Ile2) + AMP + diphosphate + H(+)</text>
        <dbReference type="Rhea" id="RHEA:43744"/>
        <dbReference type="Rhea" id="RHEA-COMP:10625"/>
        <dbReference type="Rhea" id="RHEA-COMP:10670"/>
        <dbReference type="ChEBI" id="CHEBI:15378"/>
        <dbReference type="ChEBI" id="CHEBI:30616"/>
        <dbReference type="ChEBI" id="CHEBI:32551"/>
        <dbReference type="ChEBI" id="CHEBI:33019"/>
        <dbReference type="ChEBI" id="CHEBI:82748"/>
        <dbReference type="ChEBI" id="CHEBI:83665"/>
        <dbReference type="ChEBI" id="CHEBI:456215"/>
        <dbReference type="EC" id="6.3.4.19"/>
    </reaction>
</comment>
<name>A0A8J7MFC6_9BACT</name>
<dbReference type="InterPro" id="IPR011063">
    <property type="entry name" value="TilS/TtcA_N"/>
</dbReference>
<evidence type="ECO:0000256" key="6">
    <source>
        <dbReference type="HAMAP-Rule" id="MF_01161"/>
    </source>
</evidence>
<dbReference type="CDD" id="cd01992">
    <property type="entry name" value="TilS_N"/>
    <property type="match status" value="1"/>
</dbReference>
<dbReference type="Pfam" id="PF01171">
    <property type="entry name" value="ATP_bind_3"/>
    <property type="match status" value="1"/>
</dbReference>
<sequence>MIERLQWPSAFEASEFSLVGVSGGRDSVALLDLLVRSGLNNLIICHLNHQLRGNESDGDEDFVRQLANQYQLPIETSSMPVSQLAQQEKISLELAARHTRYQFFASCAAKHGANQLILGHHADDQAETILYNLMRGSAGLRGMSASSSTQQYGELTILRPMLDISREEIDQYIKKHHLPYREDSSNAEDFAVRNRIRNELMPLAKEIMGRDPRRSIIRAESMAVANQSWIDQHIQSLEIEDPQGRLFLPKLQQLDLPLLKRAIYLYLKKHQVAELNAKKIDECLQLVDPSQASKVNLSKGQFLRRKEKRLFIQASTD</sequence>
<dbReference type="Gene3D" id="3.40.50.620">
    <property type="entry name" value="HUPs"/>
    <property type="match status" value="1"/>
</dbReference>
<proteinExistence type="inferred from homology"/>
<evidence type="ECO:0000256" key="3">
    <source>
        <dbReference type="ARBA" id="ARBA00022741"/>
    </source>
</evidence>
<dbReference type="RefSeq" id="WP_200310794.1">
    <property type="nucleotide sequence ID" value="NZ_JAENIM010000032.1"/>
</dbReference>
<dbReference type="NCBIfam" id="TIGR02432">
    <property type="entry name" value="lysidine_TilS_N"/>
    <property type="match status" value="1"/>
</dbReference>
<evidence type="ECO:0000256" key="4">
    <source>
        <dbReference type="ARBA" id="ARBA00022840"/>
    </source>
</evidence>
<evidence type="ECO:0000313" key="8">
    <source>
        <dbReference type="EMBL" id="MBK1790774.1"/>
    </source>
</evidence>
<keyword evidence="4 6" id="KW-0067">ATP-binding</keyword>
<dbReference type="GO" id="GO:0032267">
    <property type="term" value="F:tRNA(Ile)-lysidine synthase activity"/>
    <property type="evidence" value="ECO:0007669"/>
    <property type="project" value="UniProtKB-EC"/>
</dbReference>
<dbReference type="InterPro" id="IPR012795">
    <property type="entry name" value="tRNA_Ile_lys_synt_N"/>
</dbReference>
<dbReference type="AlphaFoldDB" id="A0A8J7MFC6"/>
<dbReference type="GO" id="GO:0006400">
    <property type="term" value="P:tRNA modification"/>
    <property type="evidence" value="ECO:0007669"/>
    <property type="project" value="UniProtKB-UniRule"/>
</dbReference>
<dbReference type="HAMAP" id="MF_01161">
    <property type="entry name" value="tRNA_Ile_lys_synt"/>
    <property type="match status" value="1"/>
</dbReference>
<dbReference type="SUPFAM" id="SSF52402">
    <property type="entry name" value="Adenine nucleotide alpha hydrolases-like"/>
    <property type="match status" value="1"/>
</dbReference>
<accession>A0A8J7MFC6</accession>